<keyword evidence="2" id="KW-1185">Reference proteome</keyword>
<evidence type="ECO:0000313" key="2">
    <source>
        <dbReference type="Proteomes" id="UP000182306"/>
    </source>
</evidence>
<geneLocation type="plasmid" evidence="1 2">
    <name>C</name>
</geneLocation>
<dbReference type="Proteomes" id="UP000182306">
    <property type="component" value="Plasmid C"/>
</dbReference>
<accession>A0A1L3LV34</accession>
<dbReference type="EMBL" id="CP013110">
    <property type="protein sequence ID" value="APG93964.1"/>
    <property type="molecule type" value="Genomic_DNA"/>
</dbReference>
<organism evidence="1 2">
    <name type="scientific">Sinorhizobium americanum</name>
    <dbReference type="NCBI Taxonomy" id="194963"/>
    <lineage>
        <taxon>Bacteria</taxon>
        <taxon>Pseudomonadati</taxon>
        <taxon>Pseudomonadota</taxon>
        <taxon>Alphaproteobacteria</taxon>
        <taxon>Hyphomicrobiales</taxon>
        <taxon>Rhizobiaceae</taxon>
        <taxon>Sinorhizobium/Ensifer group</taxon>
        <taxon>Sinorhizobium</taxon>
    </lineage>
</organism>
<name>A0A1L3LV34_9HYPH</name>
<protein>
    <submittedName>
        <fullName evidence="1">Uncharacterized protein</fullName>
    </submittedName>
</protein>
<gene>
    <name evidence="1" type="ORF">SAMCFNEI73_pC0242</name>
</gene>
<proteinExistence type="predicted"/>
<dbReference type="KEGG" id="same:SAMCFNEI73_pC0242"/>
<keyword evidence="1" id="KW-0614">Plasmid</keyword>
<dbReference type="AlphaFoldDB" id="A0A1L3LV34"/>
<sequence length="102" mass="11883">MKSALLSASACYKRLMTQNDQQYEFSEFSGEFVDDDVTVILRIYRPAGTNLDWMLEVLDEEGNTTVWNHPFDTDREAFEEFLATVQRDGIRSFLDEPVQKLH</sequence>
<evidence type="ECO:0000313" key="1">
    <source>
        <dbReference type="EMBL" id="APG93964.1"/>
    </source>
</evidence>
<reference evidence="1 2" key="1">
    <citation type="submission" date="2015-10" db="EMBL/GenBank/DDBJ databases">
        <title>Genomic differences between typical nodule nitrogen-fixing rhizobial strains and those coming from bean seeds.</title>
        <authorList>
            <person name="Peralta H."/>
            <person name="Aguilar-Vera A."/>
            <person name="Diaz R."/>
            <person name="Mora Y."/>
            <person name="Martinez-Batallar G."/>
            <person name="Salazar E."/>
            <person name="Vargas-Lagunas C."/>
            <person name="Encarnacion S."/>
            <person name="Girard L."/>
            <person name="Mora J."/>
        </authorList>
    </citation>
    <scope>NUCLEOTIDE SEQUENCE [LARGE SCALE GENOMIC DNA]</scope>
    <source>
        <strain evidence="1 2">CFNEI 73</strain>
        <plasmid evidence="1 2">C</plasmid>
    </source>
</reference>